<dbReference type="PANTHER" id="PTHR12398:SF20">
    <property type="entry name" value="PROTEIN PHOSPHATASE 1 REGULATORY INHIBITOR SUBUNIT 2"/>
    <property type="match status" value="1"/>
</dbReference>
<feature type="compositionally biased region" description="Basic and acidic residues" evidence="1">
    <location>
        <begin position="102"/>
        <end position="129"/>
    </location>
</feature>
<dbReference type="GO" id="GO:0009966">
    <property type="term" value="P:regulation of signal transduction"/>
    <property type="evidence" value="ECO:0007669"/>
    <property type="project" value="InterPro"/>
</dbReference>
<comment type="caution">
    <text evidence="2">The sequence shown here is derived from an EMBL/GenBank/DDBJ whole genome shotgun (WGS) entry which is preliminary data.</text>
</comment>
<feature type="region of interest" description="Disordered" evidence="1">
    <location>
        <begin position="1"/>
        <end position="148"/>
    </location>
</feature>
<protein>
    <recommendedName>
        <fullName evidence="4">Protein phosphatase inhibitor 2</fullName>
    </recommendedName>
</protein>
<dbReference type="GO" id="GO:0004864">
    <property type="term" value="F:protein phosphatase inhibitor activity"/>
    <property type="evidence" value="ECO:0007669"/>
    <property type="project" value="InterPro"/>
</dbReference>
<proteinExistence type="predicted"/>
<evidence type="ECO:0000313" key="2">
    <source>
        <dbReference type="EMBL" id="KAK1409151.1"/>
    </source>
</evidence>
<gene>
    <name evidence="2" type="ORF">QVD17_35676</name>
</gene>
<sequence length="177" mass="19948">MGDSSSRRSVKWDEAKLSEIEANKPVRQKITEPKTPYHHMTDVDGSLSPVRSPCSSERDNDTGRSVFNDMVSSNNLKQPSGWTSSEDEPDAMDEDSEGRSSSFKEQRRAHYDEFHKIRELRRKASLDESRNDDDDDDELNGECDTPWSLAVGVEDIDIADIDDLLEPQPQKSSSSAL</sequence>
<keyword evidence="3" id="KW-1185">Reference proteome</keyword>
<accession>A0AAD8JUV9</accession>
<feature type="compositionally biased region" description="Basic and acidic residues" evidence="1">
    <location>
        <begin position="10"/>
        <end position="32"/>
    </location>
</feature>
<reference evidence="2" key="1">
    <citation type="journal article" date="2023" name="bioRxiv">
        <title>Improved chromosome-level genome assembly for marigold (Tagetes erecta).</title>
        <authorList>
            <person name="Jiang F."/>
            <person name="Yuan L."/>
            <person name="Wang S."/>
            <person name="Wang H."/>
            <person name="Xu D."/>
            <person name="Wang A."/>
            <person name="Fan W."/>
        </authorList>
    </citation>
    <scope>NUCLEOTIDE SEQUENCE</scope>
    <source>
        <strain evidence="2">WSJ</strain>
        <tissue evidence="2">Leaf</tissue>
    </source>
</reference>
<organism evidence="2 3">
    <name type="scientific">Tagetes erecta</name>
    <name type="common">African marigold</name>
    <dbReference type="NCBI Taxonomy" id="13708"/>
    <lineage>
        <taxon>Eukaryota</taxon>
        <taxon>Viridiplantae</taxon>
        <taxon>Streptophyta</taxon>
        <taxon>Embryophyta</taxon>
        <taxon>Tracheophyta</taxon>
        <taxon>Spermatophyta</taxon>
        <taxon>Magnoliopsida</taxon>
        <taxon>eudicotyledons</taxon>
        <taxon>Gunneridae</taxon>
        <taxon>Pentapetalae</taxon>
        <taxon>asterids</taxon>
        <taxon>campanulids</taxon>
        <taxon>Asterales</taxon>
        <taxon>Asteraceae</taxon>
        <taxon>Asteroideae</taxon>
        <taxon>Heliantheae alliance</taxon>
        <taxon>Tageteae</taxon>
        <taxon>Tagetes</taxon>
    </lineage>
</organism>
<name>A0AAD8JUV9_TARER</name>
<feature type="compositionally biased region" description="Acidic residues" evidence="1">
    <location>
        <begin position="130"/>
        <end position="141"/>
    </location>
</feature>
<feature type="compositionally biased region" description="Acidic residues" evidence="1">
    <location>
        <begin position="85"/>
        <end position="96"/>
    </location>
</feature>
<evidence type="ECO:0008006" key="4">
    <source>
        <dbReference type="Google" id="ProtNLM"/>
    </source>
</evidence>
<dbReference type="InterPro" id="IPR007062">
    <property type="entry name" value="PPI-2"/>
</dbReference>
<dbReference type="Proteomes" id="UP001229421">
    <property type="component" value="Unassembled WGS sequence"/>
</dbReference>
<dbReference type="Pfam" id="PF04979">
    <property type="entry name" value="IPP-2"/>
    <property type="match status" value="1"/>
</dbReference>
<dbReference type="EMBL" id="JAUHHV010000010">
    <property type="protein sequence ID" value="KAK1409151.1"/>
    <property type="molecule type" value="Genomic_DNA"/>
</dbReference>
<evidence type="ECO:0000256" key="1">
    <source>
        <dbReference type="SAM" id="MobiDB-lite"/>
    </source>
</evidence>
<dbReference type="AlphaFoldDB" id="A0AAD8JUV9"/>
<dbReference type="PANTHER" id="PTHR12398">
    <property type="entry name" value="PROTEIN PHOSPHATASE INHIBITOR"/>
    <property type="match status" value="1"/>
</dbReference>
<feature type="compositionally biased region" description="Polar residues" evidence="1">
    <location>
        <begin position="70"/>
        <end position="84"/>
    </location>
</feature>
<evidence type="ECO:0000313" key="3">
    <source>
        <dbReference type="Proteomes" id="UP001229421"/>
    </source>
</evidence>